<dbReference type="SUPFAM" id="SSF49998">
    <property type="entry name" value="Amine oxidase catalytic domain"/>
    <property type="match status" value="1"/>
</dbReference>
<dbReference type="InterPro" id="IPR036460">
    <property type="entry name" value="Cu_amine_oxidase_C_sf"/>
</dbReference>
<dbReference type="GO" id="GO:0003676">
    <property type="term" value="F:nucleic acid binding"/>
    <property type="evidence" value="ECO:0007669"/>
    <property type="project" value="InterPro"/>
</dbReference>
<dbReference type="InterPro" id="IPR025724">
    <property type="entry name" value="GAG-pre-integrase_dom"/>
</dbReference>
<accession>A0AAW2IRZ1</accession>
<evidence type="ECO:0000313" key="6">
    <source>
        <dbReference type="EMBL" id="KAL0284881.1"/>
    </source>
</evidence>
<dbReference type="PANTHER" id="PTHR10638">
    <property type="entry name" value="COPPER AMINE OXIDASE"/>
    <property type="match status" value="1"/>
</dbReference>
<dbReference type="InterPro" id="IPR012337">
    <property type="entry name" value="RNaseH-like_sf"/>
</dbReference>
<feature type="modified residue" description="2',4',5'-topaquinone" evidence="2">
    <location>
        <position position="1142"/>
    </location>
</feature>
<dbReference type="InterPro" id="IPR043502">
    <property type="entry name" value="DNA/RNA_pol_sf"/>
</dbReference>
<dbReference type="InterPro" id="IPR013103">
    <property type="entry name" value="RVT_2"/>
</dbReference>
<keyword evidence="3" id="KW-0479">Metal-binding</keyword>
<feature type="active site" description="Proton acceptor" evidence="1">
    <location>
        <position position="1054"/>
    </location>
</feature>
<dbReference type="EMBL" id="JACGWM010001978">
    <property type="protein sequence ID" value="KAL0284881.1"/>
    <property type="molecule type" value="Genomic_DNA"/>
</dbReference>
<dbReference type="InterPro" id="IPR000269">
    <property type="entry name" value="Cu_amine_oxidase"/>
</dbReference>
<feature type="region of interest" description="Disordered" evidence="4">
    <location>
        <begin position="504"/>
        <end position="555"/>
    </location>
</feature>
<dbReference type="Pfam" id="PF25597">
    <property type="entry name" value="SH3_retrovirus"/>
    <property type="match status" value="1"/>
</dbReference>
<evidence type="ECO:0000256" key="2">
    <source>
        <dbReference type="PIRSR" id="PIRSR600269-51"/>
    </source>
</evidence>
<dbReference type="SUPFAM" id="SSF53098">
    <property type="entry name" value="Ribonuclease H-like"/>
    <property type="match status" value="1"/>
</dbReference>
<dbReference type="InterPro" id="IPR001584">
    <property type="entry name" value="Integrase_cat-core"/>
</dbReference>
<dbReference type="Pfam" id="PF00665">
    <property type="entry name" value="rve"/>
    <property type="match status" value="1"/>
</dbReference>
<dbReference type="GO" id="GO:0015074">
    <property type="term" value="P:DNA integration"/>
    <property type="evidence" value="ECO:0007669"/>
    <property type="project" value="InterPro"/>
</dbReference>
<dbReference type="PROSITE" id="PS50994">
    <property type="entry name" value="INTEGRASE"/>
    <property type="match status" value="1"/>
</dbReference>
<evidence type="ECO:0000259" key="5">
    <source>
        <dbReference type="PROSITE" id="PS50994"/>
    </source>
</evidence>
<dbReference type="GO" id="GO:0008131">
    <property type="term" value="F:primary methylamine oxidase activity"/>
    <property type="evidence" value="ECO:0007669"/>
    <property type="project" value="InterPro"/>
</dbReference>
<sequence>MQKKHGAFCKRNIKAVQRCVNSKLLEEILNMKMKDSETIDEYYTKVRELVNQLKAYGEDIPEKRVVEKLLISVTEKYDPIVTTIEETKDIITLTLTELVGSLEAYEKRRKQTILRRIVTFEENHNVEIARGSDIWKKIVGSKESANCIEENNSSDQLFYTCNSVAETGEATCVGQMMEKGYTLHFGGDSCTIYDNKDKTLKIAEVRMKEHRCFPIHLQYMGRTAMKAQEDQSWLWHRRLGHFNFQGLKILHQKKMMTDLPQIQAVEGACEACLQGKQHKKPFPSGTSWRAKAVLELIHTDVCGPMRTPSHEQNRYFILFIDDYSRMTWVYFMREKSEVFKVFKKFKNLVEKQSGRSIKVLRSDRGKEYNNSEFDKFCEEEGIEHQTTVSYNPQQNGVSERKNRTVMEMARSMLQEKHLPKAFWAEAVYTAVYLLNSICYVHIPTEKRHKLEEKTEKGIFLGYSTQSKGYRIYNLKTKKLIISRDVEFDEDAMWNWDEEKVERQSVMIPKETPPQQQQEEGTDQAEMERRSQQAPGSPRRPPPSEEIEEETPPRRTKLLSDIYETCNFIMLEPENFETAVKHKVWVQAMEEEIKMIEKNNTWELADRPKDKEVIGVKWIYKTKLNADGSIQKHKARLVAKGYSQLPEIYVEQPQGFIAKGSEEKVLRLKKALYGLKQAPRAWYSRIDKYFMDRGFRRSLSEPTLYIKSQGNDTLIVSLYVDDLIYTGNNEKMIQDFKEDMMKTFEMSDLGLMHFFLGIEINQEKEGIFICQRKYTETLLKKFKMESCKTVTTPLVTGEKYQKEDGSQKVDGSMYRSLIGSLLYLTATRPDIMFATCLLSRFMQSPSQVHYAAAKRILRYLRGTKDFGIWYKSTNDAKLVGYTDSDWAGSVDDMKSTSGYTFSLGSGIFTWASKKQATVAQSSAEAEYIAAAATSNQAIWLRRILEDIGEKQEEPTTIYCDNKSAIAITKNPVQHSRTKHIDIKYHSLREATTRGEIELKYCSTEEQLDIFTKALPRNKFEELRMKIGVCHKHIKGKLFVPYMDLTEEWYYRTFLDAGEYGFGQSAVPLQPLRDCPENAMFLDGYFTAQDGTPAKISNVFCMFERYAGDIMWRHTEAALPGDVVTEVRPDVSLVLRMVSTMANYDYVIDWQFKQTGTIKVTAGLTGLLAVRGSIYTHKDQIMQEEYGTLLAENVLGPRHDHFISFHLDLDIDGEANSLVKAKLQRVRTTDGRSPRKSYWRVVNETAKRESDAKIHLGSGATEILVTNPNKRTKVGNDIGYRLIPRTVASRLLANDDYPQKRGAFSKYNVWVTPYNRSEKWAGGLFVDQSHGDDNLATWSLRYSHYCSLSSREGKIINLVP</sequence>
<comment type="similarity">
    <text evidence="3">Belongs to the copper/topaquinone oxidase family.</text>
</comment>
<keyword evidence="1 3" id="KW-0801">TPQ</keyword>
<name>A0AAW2IRZ1_9LAMI</name>
<dbReference type="EC" id="1.4.3.-" evidence="3"/>
<dbReference type="InterPro" id="IPR015798">
    <property type="entry name" value="Cu_amine_oxidase_C"/>
</dbReference>
<organism evidence="6">
    <name type="scientific">Sesamum calycinum</name>
    <dbReference type="NCBI Taxonomy" id="2727403"/>
    <lineage>
        <taxon>Eukaryota</taxon>
        <taxon>Viridiplantae</taxon>
        <taxon>Streptophyta</taxon>
        <taxon>Embryophyta</taxon>
        <taxon>Tracheophyta</taxon>
        <taxon>Spermatophyta</taxon>
        <taxon>Magnoliopsida</taxon>
        <taxon>eudicotyledons</taxon>
        <taxon>Gunneridae</taxon>
        <taxon>Pentapetalae</taxon>
        <taxon>asterids</taxon>
        <taxon>lamiids</taxon>
        <taxon>Lamiales</taxon>
        <taxon>Pedaliaceae</taxon>
        <taxon>Sesamum</taxon>
    </lineage>
</organism>
<dbReference type="CDD" id="cd09272">
    <property type="entry name" value="RNase_HI_RT_Ty1"/>
    <property type="match status" value="1"/>
</dbReference>
<dbReference type="Pfam" id="PF01179">
    <property type="entry name" value="Cu_amine_oxid"/>
    <property type="match status" value="1"/>
</dbReference>
<comment type="cofactor">
    <cofactor evidence="3">
        <name>Cu cation</name>
        <dbReference type="ChEBI" id="CHEBI:23378"/>
    </cofactor>
    <text evidence="3">Contains 1 topaquinone per subunit.</text>
</comment>
<dbReference type="InterPro" id="IPR057670">
    <property type="entry name" value="SH3_retrovirus"/>
</dbReference>
<protein>
    <recommendedName>
        <fullName evidence="3">Amine oxidase</fullName>
        <ecNumber evidence="3">1.4.3.-</ecNumber>
    </recommendedName>
</protein>
<dbReference type="InterPro" id="IPR049948">
    <property type="entry name" value="Cu_Am_ox_TPQ-bd"/>
</dbReference>
<dbReference type="Pfam" id="PF07727">
    <property type="entry name" value="RVT_2"/>
    <property type="match status" value="1"/>
</dbReference>
<evidence type="ECO:0000256" key="3">
    <source>
        <dbReference type="RuleBase" id="RU000672"/>
    </source>
</evidence>
<proteinExistence type="inferred from homology"/>
<dbReference type="SUPFAM" id="SSF56672">
    <property type="entry name" value="DNA/RNA polymerases"/>
    <property type="match status" value="1"/>
</dbReference>
<dbReference type="PANTHER" id="PTHR10638:SF71">
    <property type="entry name" value="AMINE OXIDASE"/>
    <property type="match status" value="1"/>
</dbReference>
<dbReference type="Pfam" id="PF14223">
    <property type="entry name" value="Retrotran_gag_2"/>
    <property type="match status" value="1"/>
</dbReference>
<dbReference type="InterPro" id="IPR036397">
    <property type="entry name" value="RNaseH_sf"/>
</dbReference>
<reference evidence="6" key="2">
    <citation type="journal article" date="2024" name="Plant">
        <title>Genomic evolution and insights into agronomic trait innovations of Sesamum species.</title>
        <authorList>
            <person name="Miao H."/>
            <person name="Wang L."/>
            <person name="Qu L."/>
            <person name="Liu H."/>
            <person name="Sun Y."/>
            <person name="Le M."/>
            <person name="Wang Q."/>
            <person name="Wei S."/>
            <person name="Zheng Y."/>
            <person name="Lin W."/>
            <person name="Duan Y."/>
            <person name="Cao H."/>
            <person name="Xiong S."/>
            <person name="Wang X."/>
            <person name="Wei L."/>
            <person name="Li C."/>
            <person name="Ma Q."/>
            <person name="Ju M."/>
            <person name="Zhao R."/>
            <person name="Li G."/>
            <person name="Mu C."/>
            <person name="Tian Q."/>
            <person name="Mei H."/>
            <person name="Zhang T."/>
            <person name="Gao T."/>
            <person name="Zhang H."/>
        </authorList>
    </citation>
    <scope>NUCLEOTIDE SEQUENCE</scope>
    <source>
        <strain evidence="6">KEN8</strain>
    </source>
</reference>
<keyword evidence="3" id="KW-0560">Oxidoreductase</keyword>
<dbReference type="GO" id="GO:0009308">
    <property type="term" value="P:amine metabolic process"/>
    <property type="evidence" value="ECO:0007669"/>
    <property type="project" value="UniProtKB-UniRule"/>
</dbReference>
<evidence type="ECO:0000256" key="1">
    <source>
        <dbReference type="PIRSR" id="PIRSR600269-50"/>
    </source>
</evidence>
<dbReference type="Gene3D" id="2.70.98.20">
    <property type="entry name" value="Copper amine oxidase, catalytic domain"/>
    <property type="match status" value="1"/>
</dbReference>
<dbReference type="GO" id="GO:0048038">
    <property type="term" value="F:quinone binding"/>
    <property type="evidence" value="ECO:0007669"/>
    <property type="project" value="InterPro"/>
</dbReference>
<dbReference type="GO" id="GO:0005507">
    <property type="term" value="F:copper ion binding"/>
    <property type="evidence" value="ECO:0007669"/>
    <property type="project" value="InterPro"/>
</dbReference>
<dbReference type="Gene3D" id="3.30.420.10">
    <property type="entry name" value="Ribonuclease H-like superfamily/Ribonuclease H"/>
    <property type="match status" value="1"/>
</dbReference>
<feature type="domain" description="Integrase catalytic" evidence="5">
    <location>
        <begin position="279"/>
        <end position="463"/>
    </location>
</feature>
<feature type="active site" description="Schiff-base intermediate with substrate; via topaquinone" evidence="1">
    <location>
        <position position="1142"/>
    </location>
</feature>
<evidence type="ECO:0000256" key="4">
    <source>
        <dbReference type="SAM" id="MobiDB-lite"/>
    </source>
</evidence>
<gene>
    <name evidence="6" type="ORF">Scaly_2834700</name>
</gene>
<comment type="caution">
    <text evidence="6">The sequence shown here is derived from an EMBL/GenBank/DDBJ whole genome shotgun (WGS) entry which is preliminary data.</text>
</comment>
<comment type="PTM">
    <text evidence="2 3">Topaquinone (TPQ) is generated by copper-dependent autoxidation of a specific tyrosyl residue.</text>
</comment>
<dbReference type="Pfam" id="PF13976">
    <property type="entry name" value="gag_pre-integrs"/>
    <property type="match status" value="1"/>
</dbReference>
<reference evidence="6" key="1">
    <citation type="submission" date="2020-06" db="EMBL/GenBank/DDBJ databases">
        <authorList>
            <person name="Li T."/>
            <person name="Hu X."/>
            <person name="Zhang T."/>
            <person name="Song X."/>
            <person name="Zhang H."/>
            <person name="Dai N."/>
            <person name="Sheng W."/>
            <person name="Hou X."/>
            <person name="Wei L."/>
        </authorList>
    </citation>
    <scope>NUCLEOTIDE SEQUENCE</scope>
    <source>
        <strain evidence="6">KEN8</strain>
        <tissue evidence="6">Leaf</tissue>
    </source>
</reference>
<keyword evidence="3" id="KW-0186">Copper</keyword>
<dbReference type="PROSITE" id="PS01164">
    <property type="entry name" value="COPPER_AMINE_OXID_1"/>
    <property type="match status" value="1"/>
</dbReference>